<evidence type="ECO:0000313" key="5">
    <source>
        <dbReference type="EMBL" id="XBY42996.1"/>
    </source>
</evidence>
<evidence type="ECO:0000256" key="1">
    <source>
        <dbReference type="ARBA" id="ARBA00022553"/>
    </source>
</evidence>
<dbReference type="SUPFAM" id="SSF52172">
    <property type="entry name" value="CheY-like"/>
    <property type="match status" value="1"/>
</dbReference>
<dbReference type="EMBL" id="CP158568">
    <property type="protein sequence ID" value="XBY42996.1"/>
    <property type="molecule type" value="Genomic_DNA"/>
</dbReference>
<dbReference type="SMART" id="SM00448">
    <property type="entry name" value="REC"/>
    <property type="match status" value="1"/>
</dbReference>
<keyword evidence="1 2" id="KW-0597">Phosphoprotein</keyword>
<dbReference type="InterPro" id="IPR050595">
    <property type="entry name" value="Bact_response_regulator"/>
</dbReference>
<accession>A0AAU7X6E5</accession>
<feature type="modified residue" description="4-aspartylphosphate" evidence="2">
    <location>
        <position position="62"/>
    </location>
</feature>
<dbReference type="PANTHER" id="PTHR44591:SF23">
    <property type="entry name" value="CHEY SUBFAMILY"/>
    <property type="match status" value="1"/>
</dbReference>
<feature type="domain" description="Response regulatory" evidence="4">
    <location>
        <begin position="12"/>
        <end position="131"/>
    </location>
</feature>
<protein>
    <submittedName>
        <fullName evidence="5">Response regulator</fullName>
    </submittedName>
</protein>
<dbReference type="Pfam" id="PF00072">
    <property type="entry name" value="Response_reg"/>
    <property type="match status" value="1"/>
</dbReference>
<dbReference type="GO" id="GO:0000160">
    <property type="term" value="P:phosphorelay signal transduction system"/>
    <property type="evidence" value="ECO:0007669"/>
    <property type="project" value="InterPro"/>
</dbReference>
<name>A0AAU7X6E5_9HYPH</name>
<dbReference type="KEGG" id="mflg:ABS361_12865"/>
<dbReference type="Gene3D" id="3.40.50.2300">
    <property type="match status" value="1"/>
</dbReference>
<dbReference type="PANTHER" id="PTHR44591">
    <property type="entry name" value="STRESS RESPONSE REGULATOR PROTEIN 1"/>
    <property type="match status" value="1"/>
</dbReference>
<dbReference type="RefSeq" id="WP_407048098.1">
    <property type="nucleotide sequence ID" value="NZ_CP158568.1"/>
</dbReference>
<dbReference type="InterPro" id="IPR001789">
    <property type="entry name" value="Sig_transdc_resp-reg_receiver"/>
</dbReference>
<sequence length="198" mass="21846">MVDSVAHHAERRLIVIDDNRNFQNLMRTILRHLGFRSVEVFGDPVAAKAYVAQNHIDLVFIDISMPAFDGVRWIGAVRVDPTVRNRMMPIVVVSGHTSRAVVQAAVNAGADDVLSKPISPRTLHDRALRLLDRPSRYVERANGYVGPDLVLGPRRLERVGRGARGDNGGGRRADTARPALPGFNVPLKTPEADMTFLD</sequence>
<dbReference type="CDD" id="cd00156">
    <property type="entry name" value="REC"/>
    <property type="match status" value="1"/>
</dbReference>
<dbReference type="PROSITE" id="PS50110">
    <property type="entry name" value="RESPONSE_REGULATORY"/>
    <property type="match status" value="1"/>
</dbReference>
<evidence type="ECO:0000256" key="2">
    <source>
        <dbReference type="PROSITE-ProRule" id="PRU00169"/>
    </source>
</evidence>
<evidence type="ECO:0000259" key="4">
    <source>
        <dbReference type="PROSITE" id="PS50110"/>
    </source>
</evidence>
<feature type="region of interest" description="Disordered" evidence="3">
    <location>
        <begin position="159"/>
        <end position="185"/>
    </location>
</feature>
<feature type="compositionally biased region" description="Basic and acidic residues" evidence="3">
    <location>
        <begin position="159"/>
        <end position="175"/>
    </location>
</feature>
<proteinExistence type="predicted"/>
<dbReference type="AlphaFoldDB" id="A0AAU7X6E5"/>
<organism evidence="5">
    <name type="scientific">Methyloraptor flagellatus</name>
    <dbReference type="NCBI Taxonomy" id="3162530"/>
    <lineage>
        <taxon>Bacteria</taxon>
        <taxon>Pseudomonadati</taxon>
        <taxon>Pseudomonadota</taxon>
        <taxon>Alphaproteobacteria</taxon>
        <taxon>Hyphomicrobiales</taxon>
        <taxon>Ancalomicrobiaceae</taxon>
        <taxon>Methyloraptor</taxon>
    </lineage>
</organism>
<evidence type="ECO:0000256" key="3">
    <source>
        <dbReference type="SAM" id="MobiDB-lite"/>
    </source>
</evidence>
<reference evidence="5" key="1">
    <citation type="submission" date="2024-06" db="EMBL/GenBank/DDBJ databases">
        <title>Methylostella associata gen. nov., sp. nov., a novel Ancalomicrobiaceae-affiliated facultatively methylotrophic bacteria that feed on methanotrophs of the genus Methylococcus.</title>
        <authorList>
            <person name="Saltykova V."/>
            <person name="Danilova O.V."/>
            <person name="Oshkin I.Y."/>
            <person name="Belova S.E."/>
            <person name="Pimenov N.V."/>
            <person name="Dedysh S.N."/>
        </authorList>
    </citation>
    <scope>NUCLEOTIDE SEQUENCE</scope>
    <source>
        <strain evidence="5">S20</strain>
    </source>
</reference>
<gene>
    <name evidence="5" type="ORF">ABS361_12865</name>
</gene>
<dbReference type="InterPro" id="IPR011006">
    <property type="entry name" value="CheY-like_superfamily"/>
</dbReference>